<reference evidence="3" key="1">
    <citation type="journal article" date="2020" name="Nature">
        <title>Giant virus diversity and host interactions through global metagenomics.</title>
        <authorList>
            <person name="Schulz F."/>
            <person name="Roux S."/>
            <person name="Paez-Espino D."/>
            <person name="Jungbluth S."/>
            <person name="Walsh D.A."/>
            <person name="Denef V.J."/>
            <person name="McMahon K.D."/>
            <person name="Konstantinidis K.T."/>
            <person name="Eloe-Fadrosh E.A."/>
            <person name="Kyrpides N.C."/>
            <person name="Woyke T."/>
        </authorList>
    </citation>
    <scope>NUCLEOTIDE SEQUENCE</scope>
    <source>
        <strain evidence="3">GVMAG-M-3300009422-16</strain>
    </source>
</reference>
<protein>
    <recommendedName>
        <fullName evidence="4">Helicase ATP-binding domain-containing protein</fullName>
    </recommendedName>
</protein>
<feature type="domain" description="Helicase C-terminal" evidence="2">
    <location>
        <begin position="607"/>
        <end position="811"/>
    </location>
</feature>
<organism evidence="3">
    <name type="scientific">viral metagenome</name>
    <dbReference type="NCBI Taxonomy" id="1070528"/>
    <lineage>
        <taxon>unclassified sequences</taxon>
        <taxon>metagenomes</taxon>
        <taxon>organismal metagenomes</taxon>
    </lineage>
</organism>
<dbReference type="SUPFAM" id="SSF47473">
    <property type="entry name" value="EF-hand"/>
    <property type="match status" value="1"/>
</dbReference>
<dbReference type="CDD" id="cd18785">
    <property type="entry name" value="SF2_C"/>
    <property type="match status" value="1"/>
</dbReference>
<dbReference type="PROSITE" id="PS51192">
    <property type="entry name" value="HELICASE_ATP_BIND_1"/>
    <property type="match status" value="1"/>
</dbReference>
<accession>A0A6C0B4G7</accession>
<dbReference type="InterPro" id="IPR001650">
    <property type="entry name" value="Helicase_C-like"/>
</dbReference>
<dbReference type="SUPFAM" id="SSF52540">
    <property type="entry name" value="P-loop containing nucleoside triphosphate hydrolases"/>
    <property type="match status" value="1"/>
</dbReference>
<dbReference type="GO" id="GO:0016787">
    <property type="term" value="F:hydrolase activity"/>
    <property type="evidence" value="ECO:0007669"/>
    <property type="project" value="InterPro"/>
</dbReference>
<dbReference type="GO" id="GO:0005524">
    <property type="term" value="F:ATP binding"/>
    <property type="evidence" value="ECO:0007669"/>
    <property type="project" value="InterPro"/>
</dbReference>
<sequence>MNFTGIINELKEDPDFESKDACIKIKSKFEIIEAEKQSAFIAENNIDRSISLQEWDLTQKDMYMRLLVDLYSDLIDTMQRKIYTIVGGIESENERKIYEFFIDISNEKLEKILYEQRPGEEYYLYRNPINISEDKYKYYPSLQNAVKFIPELLKKKEFYENQNSAPSKNEKKNKGFRKSSSQKFMKNYISSDTPYNGILIWHEVGVGKTCTAIGIAENFKNMIDSPDKKIIVLTPGKTLTESWYDEIFNIKKELKNSKNNYNQQCTGNNYTRLKIINKRLPEDYMRIKKRRDKIINEYYSILGYRTFVNKFYKDHTKYIARNIDTEEQKYYNKNLIKFIEEKFSNRVFILDEIHYTREDDSSTTKAQEGKKIRKCLELIVRYAKNTKLVLLSATPMYDKASEIIWLINLLRLNDKRFPLKVYNYFENNELIQTEEVRNNFLNSIRGYISYQRGEDPFVFPTKLYPSIHNSDWKNLYIPNNPECLVRSGIYDIDGLEEEKKTVIKEAGGIKYLTLYQSFMDKWQYTHYKKNKEFRSRGYDVKPRQYSNIIYPNISEDGVLLETTWGDGDNHFNKLFIKEGSKYKIHEALIEDNKSILDIDRIGKYSKKIQNILKIINDTDGIIFIYSQFIAYGAQILAFCLEENGFNRFNCNSNGTVLKDQNFIKNPSNPKDPSKNYIFLTGQTRKNILNKLKDYVNSPKNKDGKNIKVIIGTSVVEQGISFFNVRQIHIMDPWYNINSFNQIIGRGVRRYSHHMLEESKRNVTVYLHSAVAPRTISIRKKEKKKQKSLIDEHLYSLSLKKYEEVLEIHRLMKRGSVDCYLNKKGNIFVGLENTHVLSIDARGNDRGQIPLNDLDNSIKCDLRKCEYKCDPPLPYNLPDISTEKDTYSTKVSGEKIVIYIEEIKNIFGTIFAIDFNELKKKLNLKIKVSLGSTEGERENLISEALNTLVQNKVNIYNTITNSYGFLVIKEDEQQNKRYYIFQENENENELIKDKYLVVNNITKDFYIDDIDSVNYKTEPKNKTIDNLIDLLLKSIYNCIIHYWEDAWVMIQSQKVTKKDIYRQFKNATAFATECEDTEFLESLNKKDTQNNGTVKITELKNILEQHGYNIPPEKFNSMSNMHRSNEDANTVNYIALVKNLEKKPCYLNLKGNEAVYHKKDLFKFGINKPSNLEDILRERKSLLFKYTYAFNNFRTTLFESTNYTNKLASDPTTSAESFYHVATIDKPKKETSIDITLDTPLTNHEACVVISPHEHTPECSGRALSLKKESLEASEYDLNRFYDGVYHKNLPNIYDIIYNQFLTYIEDKPLEMRNKDLKNIFKEIQGKPIKDYIDSFFIYKNSDKSYFDQTPYRINFSDINNKELLKLQVIKIIFYSYFSSKNLDIPFVDGADNLKETHPFRKFSYFLTDKMFQMVKSYKIPGTDQEPNYNPKNLIIDGGDKIKYLVIPVSSYQEGKKSKRKSRKGKDGFLLYDIERIEESPNTTFTKDKNYFNSYFPLSDNYLGFYKSKVFGFTLFNNEKKQKKVVSFKSFYVVNSDPAIDSSYEVKYTAAGKISKKSLRRGAACGHGLGVMTKTNLGQLINAMIYKITGKNDKYHKYGDKGKWKQIPYASDLCMELKFILRRLDSMGYVDNSLQPLVPLDPSTRYFYHEHIKTKIDRTIESINL</sequence>
<proteinExistence type="predicted"/>
<evidence type="ECO:0000259" key="1">
    <source>
        <dbReference type="PROSITE" id="PS51192"/>
    </source>
</evidence>
<dbReference type="SMART" id="SM00487">
    <property type="entry name" value="DEXDc"/>
    <property type="match status" value="1"/>
</dbReference>
<dbReference type="InterPro" id="IPR006935">
    <property type="entry name" value="Helicase/UvrB_N"/>
</dbReference>
<evidence type="ECO:0000259" key="2">
    <source>
        <dbReference type="PROSITE" id="PS51194"/>
    </source>
</evidence>
<dbReference type="InterPro" id="IPR027417">
    <property type="entry name" value="P-loop_NTPase"/>
</dbReference>
<dbReference type="PROSITE" id="PS51194">
    <property type="entry name" value="HELICASE_CTER"/>
    <property type="match status" value="1"/>
</dbReference>
<dbReference type="InterPro" id="IPR014001">
    <property type="entry name" value="Helicase_ATP-bd"/>
</dbReference>
<evidence type="ECO:0008006" key="4">
    <source>
        <dbReference type="Google" id="ProtNLM"/>
    </source>
</evidence>
<dbReference type="SMART" id="SM00490">
    <property type="entry name" value="HELICc"/>
    <property type="match status" value="1"/>
</dbReference>
<dbReference type="EMBL" id="MN739060">
    <property type="protein sequence ID" value="QHS86694.1"/>
    <property type="molecule type" value="Genomic_DNA"/>
</dbReference>
<dbReference type="Gene3D" id="3.40.50.300">
    <property type="entry name" value="P-loop containing nucleotide triphosphate hydrolases"/>
    <property type="match status" value="2"/>
</dbReference>
<dbReference type="InterPro" id="IPR011992">
    <property type="entry name" value="EF-hand-dom_pair"/>
</dbReference>
<dbReference type="Pfam" id="PF00271">
    <property type="entry name" value="Helicase_C"/>
    <property type="match status" value="1"/>
</dbReference>
<dbReference type="Pfam" id="PF04851">
    <property type="entry name" value="ResIII"/>
    <property type="match status" value="1"/>
</dbReference>
<evidence type="ECO:0000313" key="3">
    <source>
        <dbReference type="EMBL" id="QHS86694.1"/>
    </source>
</evidence>
<name>A0A6C0B4G7_9ZZZZ</name>
<dbReference type="GO" id="GO:0003677">
    <property type="term" value="F:DNA binding"/>
    <property type="evidence" value="ECO:0007669"/>
    <property type="project" value="InterPro"/>
</dbReference>
<feature type="domain" description="Helicase ATP-binding" evidence="1">
    <location>
        <begin position="189"/>
        <end position="413"/>
    </location>
</feature>